<dbReference type="Gene3D" id="1.25.40.10">
    <property type="entry name" value="Tetratricopeptide repeat domain"/>
    <property type="match status" value="7"/>
</dbReference>
<evidence type="ECO:0000313" key="4">
    <source>
        <dbReference type="Proteomes" id="UP000825935"/>
    </source>
</evidence>
<dbReference type="FunFam" id="1.25.40.10:FF:000031">
    <property type="entry name" value="Pentatricopeptide repeat-containing protein mitochondrial"/>
    <property type="match status" value="1"/>
</dbReference>
<dbReference type="FunFam" id="1.25.40.10:FF:000073">
    <property type="entry name" value="Pentatricopeptide repeat-containing protein chloroplastic"/>
    <property type="match status" value="1"/>
</dbReference>
<keyword evidence="1" id="KW-0677">Repeat</keyword>
<dbReference type="InterPro" id="IPR002885">
    <property type="entry name" value="PPR_rpt"/>
</dbReference>
<name>A0A8T2TAS9_CERRI</name>
<evidence type="ECO:0000256" key="2">
    <source>
        <dbReference type="PROSITE-ProRule" id="PRU00708"/>
    </source>
</evidence>
<dbReference type="OrthoDB" id="10351773at2759"/>
<evidence type="ECO:0008006" key="5">
    <source>
        <dbReference type="Google" id="ProtNLM"/>
    </source>
</evidence>
<dbReference type="FunFam" id="1.25.40.10:FF:000158">
    <property type="entry name" value="pentatricopeptide repeat-containing protein At2g33680"/>
    <property type="match status" value="1"/>
</dbReference>
<dbReference type="InterPro" id="IPR046960">
    <property type="entry name" value="PPR_At4g14850-like_plant"/>
</dbReference>
<gene>
    <name evidence="3" type="ORF">KP509_14G013800</name>
</gene>
<feature type="repeat" description="PPR" evidence="2">
    <location>
        <begin position="785"/>
        <end position="819"/>
    </location>
</feature>
<feature type="repeat" description="PPR" evidence="2">
    <location>
        <begin position="379"/>
        <end position="413"/>
    </location>
</feature>
<dbReference type="SUPFAM" id="SSF81901">
    <property type="entry name" value="HCP-like"/>
    <property type="match status" value="1"/>
</dbReference>
<dbReference type="GO" id="GO:0009451">
    <property type="term" value="P:RNA modification"/>
    <property type="evidence" value="ECO:0007669"/>
    <property type="project" value="InterPro"/>
</dbReference>
<comment type="caution">
    <text evidence="3">The sequence shown here is derived from an EMBL/GenBank/DDBJ whole genome shotgun (WGS) entry which is preliminary data.</text>
</comment>
<sequence>MPIQASVESLLHTVRKLSILKNTRYALYLYKCIYIRNLETCPRLGNHLVSFLAETGRIAEAQHIFDRLEFRDPIALDALIVGYIHNGDMNGAFALYNKALEGGANWLNTHTLVSLLKACTRLKHIHQGVEIHRDISKYSWYKQNVYIGSTLIDMYAKCGLMAKAYEVFNTLATQNIVTWTSLIGGLIEHEQWEKALQYFNRMQDMGIKPDSHAFVLGIKACGNIKSMPKTQEIHAEIGRQGLLDRNPFLCSALVDTYMKCNAYVQAQDVANQIKLQSRATCNALISGFAEQGYGIEALDCFKQMMMSGISPDVVTFTSCLKACTLAGDLDMGQCIHAELERQDVLKMDLMVGNVLVDMYMKFGKVAAACELFDKLPQQSAVSWNSLIAGYVDNGYSIRALECFRAMNLAGVAPNHLTFVAVLRACCLLEDVDTGQELHAEIVMKGILQDNPAVGNSLINMYAKCGSLSAAQEVFNKLPVRDTASWTVLIEGYAEDGHGEKALEQFEKMELERISPNPVTFVCSLKACSGLGWKQQGFMLHAEIERRSLCFGDVAISIMEFYAGLGLVVHSREIFDRLTDKDEDLWTALLIGYAEHGYDGEAIELFDKMPHDGSCRNALTFTWSLKACTNLGMLIKGQDIHAEIERIGWLRKEPSVSSALIDMYIKFGLLNKAKDIFDSLPVRDVVLWTALIAGYADNDQGEEALQCLNLMRCEGIHPNDVTLLCSLRACGNTGAVNKVNDLHAEIEMKGLLETEPLVGNTLVDIYSRFGFIAEAQQVFEKLPSRTVVSWTSLMVGYAQLGLSEDVFQVFEQMLSEHVMPDPIIFVVILNTCSRSGFLDSSETYFNGMSKEFGIAPILEHQYCMLDILGRTGRLDIVQEMITRYSYSSDSLPWHTILSACRNYGSLNFAKHAFHNAMLVDNKDAASLILMSCILTEHA</sequence>
<dbReference type="PANTHER" id="PTHR24015:SF739">
    <property type="entry name" value="OS03G0644200 PROTEIN"/>
    <property type="match status" value="1"/>
</dbReference>
<dbReference type="PANTHER" id="PTHR24015">
    <property type="entry name" value="OS07G0578800 PROTEIN-RELATED"/>
    <property type="match status" value="1"/>
</dbReference>
<feature type="repeat" description="PPR" evidence="2">
    <location>
        <begin position="481"/>
        <end position="515"/>
    </location>
</feature>
<proteinExistence type="predicted"/>
<organism evidence="3 4">
    <name type="scientific">Ceratopteris richardii</name>
    <name type="common">Triangle waterfern</name>
    <dbReference type="NCBI Taxonomy" id="49495"/>
    <lineage>
        <taxon>Eukaryota</taxon>
        <taxon>Viridiplantae</taxon>
        <taxon>Streptophyta</taxon>
        <taxon>Embryophyta</taxon>
        <taxon>Tracheophyta</taxon>
        <taxon>Polypodiopsida</taxon>
        <taxon>Polypodiidae</taxon>
        <taxon>Polypodiales</taxon>
        <taxon>Pteridineae</taxon>
        <taxon>Pteridaceae</taxon>
        <taxon>Parkerioideae</taxon>
        <taxon>Ceratopteris</taxon>
    </lineage>
</organism>
<dbReference type="Proteomes" id="UP000825935">
    <property type="component" value="Chromosome 14"/>
</dbReference>
<dbReference type="PROSITE" id="PS51375">
    <property type="entry name" value="PPR"/>
    <property type="match status" value="7"/>
</dbReference>
<dbReference type="Pfam" id="PF01535">
    <property type="entry name" value="PPR"/>
    <property type="match status" value="8"/>
</dbReference>
<dbReference type="InterPro" id="IPR011990">
    <property type="entry name" value="TPR-like_helical_dom_sf"/>
</dbReference>
<dbReference type="AlphaFoldDB" id="A0A8T2TAS9"/>
<evidence type="ECO:0000256" key="1">
    <source>
        <dbReference type="ARBA" id="ARBA00022737"/>
    </source>
</evidence>
<dbReference type="GO" id="GO:0048731">
    <property type="term" value="P:system development"/>
    <property type="evidence" value="ECO:0007669"/>
    <property type="project" value="UniProtKB-ARBA"/>
</dbReference>
<protein>
    <recommendedName>
        <fullName evidence="5">Pentatricopeptide repeat-containing protein</fullName>
    </recommendedName>
</protein>
<dbReference type="NCBIfam" id="TIGR00756">
    <property type="entry name" value="PPR"/>
    <property type="match status" value="6"/>
</dbReference>
<dbReference type="EMBL" id="CM035419">
    <property type="protein sequence ID" value="KAH7414843.1"/>
    <property type="molecule type" value="Genomic_DNA"/>
</dbReference>
<keyword evidence="4" id="KW-1185">Reference proteome</keyword>
<dbReference type="GO" id="GO:0003723">
    <property type="term" value="F:RNA binding"/>
    <property type="evidence" value="ECO:0007669"/>
    <property type="project" value="InterPro"/>
</dbReference>
<feature type="repeat" description="PPR" evidence="2">
    <location>
        <begin position="175"/>
        <end position="209"/>
    </location>
</feature>
<feature type="repeat" description="PPR" evidence="2">
    <location>
        <begin position="277"/>
        <end position="311"/>
    </location>
</feature>
<feature type="repeat" description="PPR" evidence="2">
    <location>
        <begin position="683"/>
        <end position="717"/>
    </location>
</feature>
<accession>A0A8T2TAS9</accession>
<dbReference type="FunFam" id="1.25.40.10:FF:000285">
    <property type="entry name" value="Pentatricopeptide repeat-containing protein, chloroplastic"/>
    <property type="match status" value="1"/>
</dbReference>
<reference evidence="3" key="1">
    <citation type="submission" date="2021-08" db="EMBL/GenBank/DDBJ databases">
        <title>WGS assembly of Ceratopteris richardii.</title>
        <authorList>
            <person name="Marchant D.B."/>
            <person name="Chen G."/>
            <person name="Jenkins J."/>
            <person name="Shu S."/>
            <person name="Leebens-Mack J."/>
            <person name="Grimwood J."/>
            <person name="Schmutz J."/>
            <person name="Soltis P."/>
            <person name="Soltis D."/>
            <person name="Chen Z.-H."/>
        </authorList>
    </citation>
    <scope>NUCLEOTIDE SEQUENCE</scope>
    <source>
        <strain evidence="3">Whitten #5841</strain>
        <tissue evidence="3">Leaf</tissue>
    </source>
</reference>
<feature type="repeat" description="PPR" evidence="2">
    <location>
        <begin position="581"/>
        <end position="615"/>
    </location>
</feature>
<evidence type="ECO:0000313" key="3">
    <source>
        <dbReference type="EMBL" id="KAH7414843.1"/>
    </source>
</evidence>
<dbReference type="Pfam" id="PF13041">
    <property type="entry name" value="PPR_2"/>
    <property type="match status" value="5"/>
</dbReference>